<name>W2T249_NECAM</name>
<gene>
    <name evidence="1" type="ORF">NECAME_11943</name>
</gene>
<evidence type="ECO:0000313" key="1">
    <source>
        <dbReference type="EMBL" id="ETN76080.1"/>
    </source>
</evidence>
<proteinExistence type="predicted"/>
<dbReference type="KEGG" id="nai:NECAME_11943"/>
<keyword evidence="2" id="KW-1185">Reference proteome</keyword>
<dbReference type="EMBL" id="KI660252">
    <property type="protein sequence ID" value="ETN76080.1"/>
    <property type="molecule type" value="Genomic_DNA"/>
</dbReference>
<protein>
    <submittedName>
        <fullName evidence="1">Uncharacterized protein</fullName>
    </submittedName>
</protein>
<accession>W2T249</accession>
<evidence type="ECO:0000313" key="2">
    <source>
        <dbReference type="Proteomes" id="UP000053676"/>
    </source>
</evidence>
<dbReference type="AlphaFoldDB" id="W2T249"/>
<sequence>MKVQIEMNTMFFSSPDIGGVFPLNMNEYAKICAKEGYLTSQRRYISILGDRFHCIRKKSYEEDISLKPLEKG</sequence>
<organism evidence="1 2">
    <name type="scientific">Necator americanus</name>
    <name type="common">Human hookworm</name>
    <dbReference type="NCBI Taxonomy" id="51031"/>
    <lineage>
        <taxon>Eukaryota</taxon>
        <taxon>Metazoa</taxon>
        <taxon>Ecdysozoa</taxon>
        <taxon>Nematoda</taxon>
        <taxon>Chromadorea</taxon>
        <taxon>Rhabditida</taxon>
        <taxon>Rhabditina</taxon>
        <taxon>Rhabditomorpha</taxon>
        <taxon>Strongyloidea</taxon>
        <taxon>Ancylostomatidae</taxon>
        <taxon>Bunostominae</taxon>
        <taxon>Necator</taxon>
    </lineage>
</organism>
<reference evidence="2" key="1">
    <citation type="journal article" date="2014" name="Nat. Genet.">
        <title>Genome of the human hookworm Necator americanus.</title>
        <authorList>
            <person name="Tang Y.T."/>
            <person name="Gao X."/>
            <person name="Rosa B.A."/>
            <person name="Abubucker S."/>
            <person name="Hallsworth-Pepin K."/>
            <person name="Martin J."/>
            <person name="Tyagi R."/>
            <person name="Heizer E."/>
            <person name="Zhang X."/>
            <person name="Bhonagiri-Palsikar V."/>
            <person name="Minx P."/>
            <person name="Warren W.C."/>
            <person name="Wang Q."/>
            <person name="Zhan B."/>
            <person name="Hotez P.J."/>
            <person name="Sternberg P.W."/>
            <person name="Dougall A."/>
            <person name="Gaze S.T."/>
            <person name="Mulvenna J."/>
            <person name="Sotillo J."/>
            <person name="Ranganathan S."/>
            <person name="Rabelo E.M."/>
            <person name="Wilson R.K."/>
            <person name="Felgner P.L."/>
            <person name="Bethony J."/>
            <person name="Hawdon J.M."/>
            <person name="Gasser R.B."/>
            <person name="Loukas A."/>
            <person name="Mitreva M."/>
        </authorList>
    </citation>
    <scope>NUCLEOTIDE SEQUENCE [LARGE SCALE GENOMIC DNA]</scope>
</reference>
<dbReference type="Proteomes" id="UP000053676">
    <property type="component" value="Unassembled WGS sequence"/>
</dbReference>